<dbReference type="InterPro" id="IPR000639">
    <property type="entry name" value="Epox_hydrolase-like"/>
</dbReference>
<organism evidence="2">
    <name type="scientific">freshwater metagenome</name>
    <dbReference type="NCBI Taxonomy" id="449393"/>
    <lineage>
        <taxon>unclassified sequences</taxon>
        <taxon>metagenomes</taxon>
        <taxon>ecological metagenomes</taxon>
    </lineage>
</organism>
<name>A0A6J6I412_9ZZZZ</name>
<dbReference type="Pfam" id="PF00561">
    <property type="entry name" value="Abhydrolase_1"/>
    <property type="match status" value="1"/>
</dbReference>
<evidence type="ECO:0000259" key="1">
    <source>
        <dbReference type="Pfam" id="PF00561"/>
    </source>
</evidence>
<evidence type="ECO:0000313" key="2">
    <source>
        <dbReference type="EMBL" id="CAB4621201.1"/>
    </source>
</evidence>
<dbReference type="PRINTS" id="PR00111">
    <property type="entry name" value="ABHYDROLASE"/>
</dbReference>
<sequence length="336" mass="36952">MRIFRRTMLAALAAGILAFLVVPLVVPFNSSGTLTNTEAAGKTGEFVSVGEYDIFVRKTAYSNQLNKALGDESVDSSDHPVIFLLHGFGASTFSWRDVMTNLSVAGDVVAYDRPAFGFSDRPTKWAGINPYGLQGNMEILKALMKIYAEDREVVLVGHSAGGLLAGEFARQNPQLVDKLVLVAPAVFSTGETPWLSYFKNIPQIDALGPFLVQGIASSGNELLEESYYNKDQLTDFVSEGYRAPLKIYGWERAFWEYTNAPRANDFLKNISSLNQPTLLITGEFDTVVPTKDTKKLAGLIIDNDLVIIEKTAHLPQEENPEAFSKAVIDWLRASNS</sequence>
<dbReference type="InterPro" id="IPR029058">
    <property type="entry name" value="AB_hydrolase_fold"/>
</dbReference>
<proteinExistence type="predicted"/>
<dbReference type="Gene3D" id="3.40.50.1820">
    <property type="entry name" value="alpha/beta hydrolase"/>
    <property type="match status" value="1"/>
</dbReference>
<dbReference type="PANTHER" id="PTHR43689:SF8">
    <property type="entry name" value="ALPHA_BETA-HYDROLASES SUPERFAMILY PROTEIN"/>
    <property type="match status" value="1"/>
</dbReference>
<dbReference type="InterPro" id="IPR000073">
    <property type="entry name" value="AB_hydrolase_1"/>
</dbReference>
<dbReference type="EMBL" id="CAEZVD010000048">
    <property type="protein sequence ID" value="CAB4621201.1"/>
    <property type="molecule type" value="Genomic_DNA"/>
</dbReference>
<accession>A0A6J6I412</accession>
<feature type="domain" description="AB hydrolase-1" evidence="1">
    <location>
        <begin position="80"/>
        <end position="320"/>
    </location>
</feature>
<gene>
    <name evidence="2" type="ORF">UFOPK1909_00584</name>
</gene>
<dbReference type="GO" id="GO:0003824">
    <property type="term" value="F:catalytic activity"/>
    <property type="evidence" value="ECO:0007669"/>
    <property type="project" value="InterPro"/>
</dbReference>
<dbReference type="PANTHER" id="PTHR43689">
    <property type="entry name" value="HYDROLASE"/>
    <property type="match status" value="1"/>
</dbReference>
<protein>
    <submittedName>
        <fullName evidence="2">Unannotated protein</fullName>
    </submittedName>
</protein>
<dbReference type="AlphaFoldDB" id="A0A6J6I412"/>
<dbReference type="SUPFAM" id="SSF53474">
    <property type="entry name" value="alpha/beta-Hydrolases"/>
    <property type="match status" value="1"/>
</dbReference>
<dbReference type="PRINTS" id="PR00412">
    <property type="entry name" value="EPOXHYDRLASE"/>
</dbReference>
<reference evidence="2" key="1">
    <citation type="submission" date="2020-05" db="EMBL/GenBank/DDBJ databases">
        <authorList>
            <person name="Chiriac C."/>
            <person name="Salcher M."/>
            <person name="Ghai R."/>
            <person name="Kavagutti S V."/>
        </authorList>
    </citation>
    <scope>NUCLEOTIDE SEQUENCE</scope>
</reference>